<evidence type="ECO:0000256" key="8">
    <source>
        <dbReference type="ARBA" id="ARBA00023004"/>
    </source>
</evidence>
<evidence type="ECO:0000256" key="6">
    <source>
        <dbReference type="ARBA" id="ARBA00022737"/>
    </source>
</evidence>
<dbReference type="InterPro" id="IPR017896">
    <property type="entry name" value="4Fe4S_Fe-S-bd"/>
</dbReference>
<keyword evidence="7" id="KW-0249">Electron transport</keyword>
<keyword evidence="9" id="KW-0411">Iron-sulfur</keyword>
<dbReference type="AlphaFoldDB" id="A0A953LFY6"/>
<feature type="domain" description="4Fe-4S ferredoxin-type" evidence="10">
    <location>
        <begin position="82"/>
        <end position="111"/>
    </location>
</feature>
<evidence type="ECO:0000313" key="12">
    <source>
        <dbReference type="Proteomes" id="UP000732377"/>
    </source>
</evidence>
<evidence type="ECO:0000256" key="7">
    <source>
        <dbReference type="ARBA" id="ARBA00022982"/>
    </source>
</evidence>
<dbReference type="RefSeq" id="WP_011194845.1">
    <property type="nucleotide sequence ID" value="NZ_JACSIR010000184.1"/>
</dbReference>
<keyword evidence="3" id="KW-0813">Transport</keyword>
<dbReference type="CDD" id="cd16371">
    <property type="entry name" value="DMSOR_beta_like"/>
    <property type="match status" value="1"/>
</dbReference>
<dbReference type="EMBL" id="PIUK01000002">
    <property type="protein sequence ID" value="MBY6274701.1"/>
    <property type="molecule type" value="Genomic_DNA"/>
</dbReference>
<evidence type="ECO:0000256" key="2">
    <source>
        <dbReference type="ARBA" id="ARBA00003584"/>
    </source>
</evidence>
<evidence type="ECO:0000256" key="9">
    <source>
        <dbReference type="ARBA" id="ARBA00023014"/>
    </source>
</evidence>
<evidence type="ECO:0000313" key="11">
    <source>
        <dbReference type="EMBL" id="MBY6274701.1"/>
    </source>
</evidence>
<dbReference type="InterPro" id="IPR050954">
    <property type="entry name" value="ET_IronSulfur_Cluster-Binding"/>
</dbReference>
<evidence type="ECO:0000256" key="1">
    <source>
        <dbReference type="ARBA" id="ARBA00001966"/>
    </source>
</evidence>
<proteinExistence type="predicted"/>
<comment type="function">
    <text evidence="2">Electron transfer subunit of the terminal reductase during anaerobic growth on various sulfoxide and N-oxide compounds.</text>
</comment>
<name>A0A953LFY6_SYMTR</name>
<dbReference type="PROSITE" id="PS51379">
    <property type="entry name" value="4FE4S_FER_2"/>
    <property type="match status" value="3"/>
</dbReference>
<reference evidence="11" key="1">
    <citation type="submission" date="2017-11" db="EMBL/GenBank/DDBJ databases">
        <title>Three new genomes from thermophilic consortium.</title>
        <authorList>
            <person name="Quaggio R."/>
            <person name="Amgarten D."/>
            <person name="Setubal J.C."/>
        </authorList>
    </citation>
    <scope>NUCLEOTIDE SEQUENCE</scope>
    <source>
        <strain evidence="11">ZCTH01-B2</strain>
    </source>
</reference>
<dbReference type="SUPFAM" id="SSF54862">
    <property type="entry name" value="4Fe-4S ferredoxins"/>
    <property type="match status" value="1"/>
</dbReference>
<dbReference type="GO" id="GO:0051539">
    <property type="term" value="F:4 iron, 4 sulfur cluster binding"/>
    <property type="evidence" value="ECO:0007669"/>
    <property type="project" value="UniProtKB-KW"/>
</dbReference>
<keyword evidence="5" id="KW-0479">Metal-binding</keyword>
<accession>A0A953LFY6</accession>
<sequence length="185" mass="20563">MAQKGFYYDMTACVGCKACYIACKDKNDLPLGVMYRNVYTFEGGRYPKPWIFNISISCNHCSDPRCVTNCPTGASYKREEDGLVLVDQEACIGCQYCVWSCPYGARHYLEEQGVVGKCNGCVDLVERGQNPACVDACVMRALEFGDLDELKRRHPEAEVFTSWGAPGAELTGPSMLVTLKPQARR</sequence>
<dbReference type="PROSITE" id="PS00198">
    <property type="entry name" value="4FE4S_FER_1"/>
    <property type="match status" value="1"/>
</dbReference>
<dbReference type="PANTHER" id="PTHR43177:SF5">
    <property type="entry name" value="ANAEROBIC DIMETHYL SULFOXIDE REDUCTASE CHAIN B-RELATED"/>
    <property type="match status" value="1"/>
</dbReference>
<dbReference type="InterPro" id="IPR017900">
    <property type="entry name" value="4Fe4S_Fe_S_CS"/>
</dbReference>
<dbReference type="PANTHER" id="PTHR43177">
    <property type="entry name" value="PROTEIN NRFC"/>
    <property type="match status" value="1"/>
</dbReference>
<feature type="domain" description="4Fe-4S ferredoxin-type" evidence="10">
    <location>
        <begin position="47"/>
        <end position="80"/>
    </location>
</feature>
<dbReference type="Gene3D" id="3.30.70.20">
    <property type="match status" value="2"/>
</dbReference>
<dbReference type="OMA" id="EMACKDY"/>
<comment type="caution">
    <text evidence="11">The sequence shown here is derived from an EMBL/GenBank/DDBJ whole genome shotgun (WGS) entry which is preliminary data.</text>
</comment>
<dbReference type="Proteomes" id="UP000732377">
    <property type="component" value="Unassembled WGS sequence"/>
</dbReference>
<dbReference type="GO" id="GO:0046872">
    <property type="term" value="F:metal ion binding"/>
    <property type="evidence" value="ECO:0007669"/>
    <property type="project" value="UniProtKB-KW"/>
</dbReference>
<gene>
    <name evidence="11" type="primary">dmsB</name>
    <name evidence="11" type="ORF">CWE10_00565</name>
</gene>
<protein>
    <submittedName>
        <fullName evidence="11">Dimethylsulfoxide reductase, chain B</fullName>
    </submittedName>
</protein>
<feature type="domain" description="4Fe-4S ferredoxin-type" evidence="10">
    <location>
        <begin position="4"/>
        <end position="34"/>
    </location>
</feature>
<evidence type="ECO:0000256" key="5">
    <source>
        <dbReference type="ARBA" id="ARBA00022723"/>
    </source>
</evidence>
<dbReference type="Pfam" id="PF13247">
    <property type="entry name" value="Fer4_11"/>
    <property type="match status" value="1"/>
</dbReference>
<keyword evidence="4" id="KW-0004">4Fe-4S</keyword>
<comment type="cofactor">
    <cofactor evidence="1">
        <name>[4Fe-4S] cluster</name>
        <dbReference type="ChEBI" id="CHEBI:49883"/>
    </cofactor>
</comment>
<evidence type="ECO:0000259" key="10">
    <source>
        <dbReference type="PROSITE" id="PS51379"/>
    </source>
</evidence>
<evidence type="ECO:0000256" key="4">
    <source>
        <dbReference type="ARBA" id="ARBA00022485"/>
    </source>
</evidence>
<evidence type="ECO:0000256" key="3">
    <source>
        <dbReference type="ARBA" id="ARBA00022448"/>
    </source>
</evidence>
<keyword evidence="6" id="KW-0677">Repeat</keyword>
<organism evidence="11 12">
    <name type="scientific">Symbiobacterium thermophilum</name>
    <dbReference type="NCBI Taxonomy" id="2734"/>
    <lineage>
        <taxon>Bacteria</taxon>
        <taxon>Bacillati</taxon>
        <taxon>Bacillota</taxon>
        <taxon>Clostridia</taxon>
        <taxon>Eubacteriales</taxon>
        <taxon>Symbiobacteriaceae</taxon>
        <taxon>Symbiobacterium</taxon>
    </lineage>
</organism>
<keyword evidence="8" id="KW-0408">Iron</keyword>
<dbReference type="InterPro" id="IPR014297">
    <property type="entry name" value="DMSO_DmsB"/>
</dbReference>
<dbReference type="NCBIfam" id="TIGR02951">
    <property type="entry name" value="DMSO_dmsB"/>
    <property type="match status" value="1"/>
</dbReference>